<feature type="domain" description="PKS/mFAS DH" evidence="4">
    <location>
        <begin position="91"/>
        <end position="388"/>
    </location>
</feature>
<dbReference type="SUPFAM" id="SSF51735">
    <property type="entry name" value="NAD(P)-binding Rossmann-fold domains"/>
    <property type="match status" value="1"/>
</dbReference>
<accession>A0A4S5CHU0</accession>
<dbReference type="Gene3D" id="3.10.129.110">
    <property type="entry name" value="Polyketide synthase dehydratase"/>
    <property type="match status" value="1"/>
</dbReference>
<evidence type="ECO:0000313" key="5">
    <source>
        <dbReference type="EMBL" id="THJ42566.1"/>
    </source>
</evidence>
<evidence type="ECO:0000256" key="3">
    <source>
        <dbReference type="SAM" id="MobiDB-lite"/>
    </source>
</evidence>
<dbReference type="InterPro" id="IPR036291">
    <property type="entry name" value="NAD(P)-bd_dom_sf"/>
</dbReference>
<evidence type="ECO:0000256" key="1">
    <source>
        <dbReference type="ARBA" id="ARBA00022679"/>
    </source>
</evidence>
<keyword evidence="6" id="KW-1185">Reference proteome</keyword>
<dbReference type="EMBL" id="SSXH01000753">
    <property type="protein sequence ID" value="THJ42566.1"/>
    <property type="molecule type" value="Genomic_DNA"/>
</dbReference>
<keyword evidence="1" id="KW-0808">Transferase</keyword>
<dbReference type="PANTHER" id="PTHR43775:SF51">
    <property type="entry name" value="INACTIVE PHENOLPHTHIOCEROL SYNTHESIS POLYKETIDE SYNTHASE TYPE I PKS1-RELATED"/>
    <property type="match status" value="1"/>
</dbReference>
<dbReference type="AlphaFoldDB" id="A0A4S5CHU0"/>
<name>A0A4S5CHU0_9ACTN</name>
<dbReference type="Proteomes" id="UP000305282">
    <property type="component" value="Unassembled WGS sequence"/>
</dbReference>
<dbReference type="InterPro" id="IPR049551">
    <property type="entry name" value="PKS_DH_C"/>
</dbReference>
<dbReference type="InterPro" id="IPR050091">
    <property type="entry name" value="PKS_NRPS_Biosynth_Enz"/>
</dbReference>
<evidence type="ECO:0000256" key="2">
    <source>
        <dbReference type="PROSITE-ProRule" id="PRU01363"/>
    </source>
</evidence>
<proteinExistence type="predicted"/>
<dbReference type="GO" id="GO:0006633">
    <property type="term" value="P:fatty acid biosynthetic process"/>
    <property type="evidence" value="ECO:0007669"/>
    <property type="project" value="TreeGrafter"/>
</dbReference>
<reference evidence="5 6" key="1">
    <citation type="submission" date="2019-04" db="EMBL/GenBank/DDBJ databases">
        <title>Draft genome sequences for three unisolated Alnus-infective Frankia Sp+ strains, AgTrS, AiOr and AvVan, the first sequenced Frankia strains able to sporulate in-planta.</title>
        <authorList>
            <person name="Bethencourt L."/>
            <person name="Vautrin F."/>
            <person name="Taib N."/>
            <person name="Dubost A."/>
            <person name="Castro-Garcia L."/>
            <person name="Imbaud O."/>
            <person name="Abrouk D."/>
            <person name="Fournier P."/>
            <person name="Briolay J."/>
            <person name="Nguyen A."/>
            <person name="Normand P."/>
            <person name="Fernandez M.P."/>
            <person name="Brochier-Armanet C."/>
            <person name="Herrera-Belaroussi A."/>
        </authorList>
    </citation>
    <scope>NUCLEOTIDE SEQUENCE [LARGE SCALE GENOMIC DNA]</scope>
    <source>
        <strain evidence="5 6">AvVan</strain>
    </source>
</reference>
<feature type="active site" description="Proton donor; for dehydratase activity" evidence="2">
    <location>
        <position position="307"/>
    </location>
</feature>
<feature type="active site" description="Proton acceptor; for dehydratase activity" evidence="2">
    <location>
        <position position="127"/>
    </location>
</feature>
<dbReference type="PROSITE" id="PS52019">
    <property type="entry name" value="PKS_MFAS_DH"/>
    <property type="match status" value="1"/>
</dbReference>
<dbReference type="RefSeq" id="WP_207634485.1">
    <property type="nucleotide sequence ID" value="NZ_SSXH01000753.1"/>
</dbReference>
<dbReference type="GO" id="GO:0004312">
    <property type="term" value="F:fatty acid synthase activity"/>
    <property type="evidence" value="ECO:0007669"/>
    <property type="project" value="TreeGrafter"/>
</dbReference>
<dbReference type="Pfam" id="PF14765">
    <property type="entry name" value="PS-DH"/>
    <property type="match status" value="1"/>
</dbReference>
<dbReference type="Gene3D" id="3.40.50.720">
    <property type="entry name" value="NAD(P)-binding Rossmann-like Domain"/>
    <property type="match status" value="1"/>
</dbReference>
<feature type="region of interest" description="Disordered" evidence="3">
    <location>
        <begin position="187"/>
        <end position="242"/>
    </location>
</feature>
<organism evidence="5 6">
    <name type="scientific">Candidatus Frankia alpina</name>
    <dbReference type="NCBI Taxonomy" id="2699483"/>
    <lineage>
        <taxon>Bacteria</taxon>
        <taxon>Bacillati</taxon>
        <taxon>Actinomycetota</taxon>
        <taxon>Actinomycetes</taxon>
        <taxon>Frankiales</taxon>
        <taxon>Frankiaceae</taxon>
        <taxon>Frankia</taxon>
    </lineage>
</organism>
<dbReference type="InterPro" id="IPR042104">
    <property type="entry name" value="PKS_dehydratase_sf"/>
</dbReference>
<protein>
    <submittedName>
        <fullName evidence="5">Modular polyketide synthase</fullName>
    </submittedName>
</protein>
<dbReference type="InterPro" id="IPR049900">
    <property type="entry name" value="PKS_mFAS_DH"/>
</dbReference>
<gene>
    <name evidence="5" type="ORF">E7Y31_20435</name>
</gene>
<evidence type="ECO:0000259" key="4">
    <source>
        <dbReference type="PROSITE" id="PS52019"/>
    </source>
</evidence>
<sequence>NAGQADYAMANATLDQVAAAWRAAHPDCLVRSIAWGPWAGGMVGPLLAEVFASRGVPAIPVAQGAAAFVDEITGPRSAGTQPRILLGAGGPEALGAGAGGGFGPSAARRILGRLSVHERTHPWLTDHSPADIAVLPLAMALDWLARGARALRGGGEGGMVLRDLRVLRKIAFPHLADTGHELFVSVAGSDPRRDGDPSGAATAPLPVLRIDDADGMPHYQARLDPAQPQPVPSSAWPTPEGLAEKAAEVSTCRDLIYRSDALFHGPRFQAIQWLRGMSEHGAEGSVVGVDELAWGLDDWYFDVAGLDGGMQLAGLWAWRVLGGALPVAVRECRIHRPGLMTGAARSVVTAREIDNIHALCDVVILDDDAARIELIGVELVRRPDWMPSS</sequence>
<feature type="non-terminal residue" evidence="5">
    <location>
        <position position="1"/>
    </location>
</feature>
<feature type="region of interest" description="N-terminal hotdog fold" evidence="2">
    <location>
        <begin position="91"/>
        <end position="230"/>
    </location>
</feature>
<feature type="region of interest" description="C-terminal hotdog fold" evidence="2">
    <location>
        <begin position="247"/>
        <end position="388"/>
    </location>
</feature>
<comment type="caution">
    <text evidence="5">The sequence shown here is derived from an EMBL/GenBank/DDBJ whole genome shotgun (WGS) entry which is preliminary data.</text>
</comment>
<evidence type="ECO:0000313" key="6">
    <source>
        <dbReference type="Proteomes" id="UP000305282"/>
    </source>
</evidence>
<dbReference type="PANTHER" id="PTHR43775">
    <property type="entry name" value="FATTY ACID SYNTHASE"/>
    <property type="match status" value="1"/>
</dbReference>